<evidence type="ECO:0000313" key="2">
    <source>
        <dbReference type="Proteomes" id="UP000006222"/>
    </source>
</evidence>
<gene>
    <name evidence="1" type="ORF">RBWH47_05285</name>
</gene>
<organism evidence="1 2">
    <name type="scientific">Rhodopirellula baltica WH47</name>
    <dbReference type="NCBI Taxonomy" id="991778"/>
    <lineage>
        <taxon>Bacteria</taxon>
        <taxon>Pseudomonadati</taxon>
        <taxon>Planctomycetota</taxon>
        <taxon>Planctomycetia</taxon>
        <taxon>Pirellulales</taxon>
        <taxon>Pirellulaceae</taxon>
        <taxon>Rhodopirellula</taxon>
    </lineage>
</organism>
<name>F2AZP9_RHOBT</name>
<dbReference type="AlphaFoldDB" id="F2AZP9"/>
<dbReference type="EMBL" id="AFAR01000266">
    <property type="protein sequence ID" value="EGF24839.1"/>
    <property type="molecule type" value="Genomic_DNA"/>
</dbReference>
<comment type="caution">
    <text evidence="1">The sequence shown here is derived from an EMBL/GenBank/DDBJ whole genome shotgun (WGS) entry which is preliminary data.</text>
</comment>
<protein>
    <submittedName>
        <fullName evidence="1">Uncharacterized protein</fullName>
    </submittedName>
</protein>
<reference evidence="1 2" key="1">
    <citation type="journal article" date="2013" name="Mar. Genomics">
        <title>Expression of sulfatases in Rhodopirellula baltica and the diversity of sulfatases in the genus Rhodopirellula.</title>
        <authorList>
            <person name="Wegner C.E."/>
            <person name="Richter-Heitmann T."/>
            <person name="Klindworth A."/>
            <person name="Klockow C."/>
            <person name="Richter M."/>
            <person name="Achstetter T."/>
            <person name="Glockner F.O."/>
            <person name="Harder J."/>
        </authorList>
    </citation>
    <scope>NUCLEOTIDE SEQUENCE [LARGE SCALE GENOMIC DNA]</scope>
    <source>
        <strain evidence="1 2">WH47</strain>
    </source>
</reference>
<accession>F2AZP9</accession>
<proteinExistence type="predicted"/>
<dbReference type="Proteomes" id="UP000006222">
    <property type="component" value="Unassembled WGS sequence"/>
</dbReference>
<sequence length="44" mass="5050">MKEAGAAELLKTLVKEWLDVSFFLWNVDRGRADVRFDALPPGTW</sequence>
<evidence type="ECO:0000313" key="1">
    <source>
        <dbReference type="EMBL" id="EGF24839.1"/>
    </source>
</evidence>